<accession>A0ABN8IDI3</accession>
<organism evidence="8 9">
    <name type="scientific">Iphiclides podalirius</name>
    <name type="common">scarce swallowtail</name>
    <dbReference type="NCBI Taxonomy" id="110791"/>
    <lineage>
        <taxon>Eukaryota</taxon>
        <taxon>Metazoa</taxon>
        <taxon>Ecdysozoa</taxon>
        <taxon>Arthropoda</taxon>
        <taxon>Hexapoda</taxon>
        <taxon>Insecta</taxon>
        <taxon>Pterygota</taxon>
        <taxon>Neoptera</taxon>
        <taxon>Endopterygota</taxon>
        <taxon>Lepidoptera</taxon>
        <taxon>Glossata</taxon>
        <taxon>Ditrysia</taxon>
        <taxon>Papilionoidea</taxon>
        <taxon>Papilionidae</taxon>
        <taxon>Papilioninae</taxon>
        <taxon>Iphiclides</taxon>
    </lineage>
</organism>
<evidence type="ECO:0000313" key="9">
    <source>
        <dbReference type="Proteomes" id="UP000837857"/>
    </source>
</evidence>
<reference evidence="8" key="1">
    <citation type="submission" date="2022-03" db="EMBL/GenBank/DDBJ databases">
        <authorList>
            <person name="Martin H S."/>
        </authorList>
    </citation>
    <scope>NUCLEOTIDE SEQUENCE</scope>
</reference>
<feature type="region of interest" description="Disordered" evidence="6">
    <location>
        <begin position="170"/>
        <end position="202"/>
    </location>
</feature>
<feature type="domain" description="Myb/SANT-like DNA-binding" evidence="7">
    <location>
        <begin position="10"/>
        <end position="55"/>
    </location>
</feature>
<evidence type="ECO:0000256" key="5">
    <source>
        <dbReference type="ARBA" id="ARBA00025466"/>
    </source>
</evidence>
<dbReference type="EMBL" id="OW152832">
    <property type="protein sequence ID" value="CAH2052727.1"/>
    <property type="molecule type" value="Genomic_DNA"/>
</dbReference>
<evidence type="ECO:0000256" key="4">
    <source>
        <dbReference type="ARBA" id="ARBA00023163"/>
    </source>
</evidence>
<proteinExistence type="predicted"/>
<feature type="compositionally biased region" description="Basic and acidic residues" evidence="6">
    <location>
        <begin position="113"/>
        <end position="124"/>
    </location>
</feature>
<evidence type="ECO:0000256" key="2">
    <source>
        <dbReference type="ARBA" id="ARBA00016807"/>
    </source>
</evidence>
<evidence type="ECO:0000256" key="1">
    <source>
        <dbReference type="ARBA" id="ARBA00011764"/>
    </source>
</evidence>
<feature type="compositionally biased region" description="Basic and acidic residues" evidence="6">
    <location>
        <begin position="188"/>
        <end position="202"/>
    </location>
</feature>
<feature type="compositionally biased region" description="Polar residues" evidence="6">
    <location>
        <begin position="408"/>
        <end position="418"/>
    </location>
</feature>
<feature type="non-terminal residue" evidence="8">
    <location>
        <position position="485"/>
    </location>
</feature>
<comment type="function">
    <text evidence="5">Involved in transvection phenomena (= synapsis-dependent gene expression), where the synaptic pairing of chromosomes carrying genes with which zeste interacts influences the expression of these genes. Zeste binds to DNA and stimulates transcription from a nearby promoter.</text>
</comment>
<dbReference type="InterPro" id="IPR028002">
    <property type="entry name" value="Myb_DNA-bind_5"/>
</dbReference>
<evidence type="ECO:0000256" key="3">
    <source>
        <dbReference type="ARBA" id="ARBA00023015"/>
    </source>
</evidence>
<name>A0ABN8IDI3_9NEOP</name>
<dbReference type="Proteomes" id="UP000837857">
    <property type="component" value="Chromosome 20"/>
</dbReference>
<keyword evidence="4" id="KW-0804">Transcription</keyword>
<gene>
    <name evidence="8" type="ORF">IPOD504_LOCUS8356</name>
</gene>
<keyword evidence="3" id="KW-0805">Transcription regulation</keyword>
<feature type="region of interest" description="Disordered" evidence="6">
    <location>
        <begin position="32"/>
        <end position="85"/>
    </location>
</feature>
<evidence type="ECO:0000256" key="6">
    <source>
        <dbReference type="SAM" id="MobiDB-lite"/>
    </source>
</evidence>
<protein>
    <recommendedName>
        <fullName evidence="2">Regulatory protein zeste</fullName>
    </recommendedName>
</protein>
<evidence type="ECO:0000313" key="8">
    <source>
        <dbReference type="EMBL" id="CAH2052727.1"/>
    </source>
</evidence>
<sequence>MNMNRKKRQRSENWLEEDKITLKDLVRERGHAIENKNTDTSTNATKVAAWNDLKESHSRPRRLGARALHSSPKARPKLAHAPKDRPAVHLRAKSVCLADRPRSQYVRSVHSADANRSRYPEKQSVRTRPPRAGAKRAPKPCEIVVRQQKRNVIDKVPLKLSIQNISIPTRYDRRSTSKHPQSTSTVDNKPKISDSKQVGESRRLCQTVDVSKGTENRLLLQISEAEQVADFERILNANAALWERDQGHVWRGSVAAHTPSASLLPRPRSTYSLQAASQAYHQLFQQHEQAVQPLVERYRRQPVDEPACPTPSFLGDNWYENLHDLSQFYEDDQDLQKEIETITDRLIADEVHVSESSHKRNRNFKVNLTDLIGLHVNGEGLSPPCRDERAPSPEPEALTAQGKEWLSPSMSTPDQRPTNDPDINVDRLINNLDAVRIDCDANVPRITFSNCCDGWPKGDTPGNSDVAVHLSVPSVDSTDESRPPL</sequence>
<feature type="compositionally biased region" description="Polar residues" evidence="6">
    <location>
        <begin position="178"/>
        <end position="187"/>
    </location>
</feature>
<keyword evidence="9" id="KW-1185">Reference proteome</keyword>
<dbReference type="Pfam" id="PF13873">
    <property type="entry name" value="Myb_DNA-bind_5"/>
    <property type="match status" value="1"/>
</dbReference>
<feature type="region of interest" description="Disordered" evidence="6">
    <location>
        <begin position="377"/>
        <end position="423"/>
    </location>
</feature>
<comment type="subunit">
    <text evidence="1">Self-associates forming complexes of several hundred monomers.</text>
</comment>
<evidence type="ECO:0000259" key="7">
    <source>
        <dbReference type="Pfam" id="PF13873"/>
    </source>
</evidence>
<feature type="region of interest" description="Disordered" evidence="6">
    <location>
        <begin position="107"/>
        <end position="138"/>
    </location>
</feature>